<feature type="compositionally biased region" description="Basic and acidic residues" evidence="1">
    <location>
        <begin position="27"/>
        <end position="36"/>
    </location>
</feature>
<keyword evidence="2" id="KW-0812">Transmembrane</keyword>
<keyword evidence="2" id="KW-0472">Membrane</keyword>
<keyword evidence="2" id="KW-1133">Transmembrane helix</keyword>
<feature type="transmembrane region" description="Helical" evidence="2">
    <location>
        <begin position="66"/>
        <end position="83"/>
    </location>
</feature>
<accession>A0A7C1IIG5</accession>
<feature type="transmembrane region" description="Helical" evidence="2">
    <location>
        <begin position="42"/>
        <end position="60"/>
    </location>
</feature>
<reference evidence="3" key="1">
    <citation type="journal article" date="2020" name="mSystems">
        <title>Genome- and Community-Level Interaction Insights into Carbon Utilization and Element Cycling Functions of Hydrothermarchaeota in Hydrothermal Sediment.</title>
        <authorList>
            <person name="Zhou Z."/>
            <person name="Liu Y."/>
            <person name="Xu W."/>
            <person name="Pan J."/>
            <person name="Luo Z.H."/>
            <person name="Li M."/>
        </authorList>
    </citation>
    <scope>NUCLEOTIDE SEQUENCE [LARGE SCALE GENOMIC DNA]</scope>
    <source>
        <strain evidence="3">SpSt-123</strain>
    </source>
</reference>
<evidence type="ECO:0000313" key="3">
    <source>
        <dbReference type="EMBL" id="HDS10792.1"/>
    </source>
</evidence>
<sequence length="232" mass="25929">MGKTDINNDGSKGGKSKNKQGIQRYAPKIEPKYKKESPSSKYVPILLATLSGFMLVLQSISNKNTILAILATIIALTLFLANIKLSSGGIYIKAVELVNSLDVVSWAYNNGLAILMLPEEHLVLYDTMRNELYFLVKGSVQEFMTAKGQKKIFKLSVIARSSLPHNINSKEFKIEIIEGVVEAPSINNEKAVMRYTGTIIKAELKTRCLIKLSDCVKKINNFLRNTHYVKPY</sequence>
<gene>
    <name evidence="3" type="ORF">ENO04_04160</name>
</gene>
<name>A0A7C1IIG5_9CREN</name>
<dbReference type="AlphaFoldDB" id="A0A7C1IIG5"/>
<organism evidence="3">
    <name type="scientific">Fervidicoccus fontis</name>
    <dbReference type="NCBI Taxonomy" id="683846"/>
    <lineage>
        <taxon>Archaea</taxon>
        <taxon>Thermoproteota</taxon>
        <taxon>Thermoprotei</taxon>
        <taxon>Fervidicoccales</taxon>
        <taxon>Fervidicoccaceae</taxon>
        <taxon>Fervidicoccus</taxon>
    </lineage>
</organism>
<dbReference type="EMBL" id="DSDY01000131">
    <property type="protein sequence ID" value="HDS10792.1"/>
    <property type="molecule type" value="Genomic_DNA"/>
</dbReference>
<evidence type="ECO:0000256" key="2">
    <source>
        <dbReference type="SAM" id="Phobius"/>
    </source>
</evidence>
<proteinExistence type="predicted"/>
<protein>
    <submittedName>
        <fullName evidence="3">Uncharacterized protein</fullName>
    </submittedName>
</protein>
<comment type="caution">
    <text evidence="3">The sequence shown here is derived from an EMBL/GenBank/DDBJ whole genome shotgun (WGS) entry which is preliminary data.</text>
</comment>
<feature type="region of interest" description="Disordered" evidence="1">
    <location>
        <begin position="1"/>
        <end position="36"/>
    </location>
</feature>
<evidence type="ECO:0000256" key="1">
    <source>
        <dbReference type="SAM" id="MobiDB-lite"/>
    </source>
</evidence>